<reference evidence="5 6" key="1">
    <citation type="submission" date="2018-01" db="EMBL/GenBank/DDBJ databases">
        <authorList>
            <person name="Gaut B.S."/>
            <person name="Morton B.R."/>
            <person name="Clegg M.T."/>
            <person name="Duvall M.R."/>
        </authorList>
    </citation>
    <scope>NUCLEOTIDE SEQUENCE [LARGE SCALE GENOMIC DNA]</scope>
    <source>
        <strain evidence="5 6">HR-AY</strain>
    </source>
</reference>
<evidence type="ECO:0000259" key="4">
    <source>
        <dbReference type="Pfam" id="PF00535"/>
    </source>
</evidence>
<dbReference type="PANTHER" id="PTHR43179:SF12">
    <property type="entry name" value="GALACTOFURANOSYLTRANSFERASE GLFT2"/>
    <property type="match status" value="1"/>
</dbReference>
<evidence type="ECO:0000313" key="5">
    <source>
        <dbReference type="EMBL" id="POY38095.1"/>
    </source>
</evidence>
<dbReference type="InterPro" id="IPR029044">
    <property type="entry name" value="Nucleotide-diphossugar_trans"/>
</dbReference>
<dbReference type="GO" id="GO:0016757">
    <property type="term" value="F:glycosyltransferase activity"/>
    <property type="evidence" value="ECO:0007669"/>
    <property type="project" value="UniProtKB-KW"/>
</dbReference>
<sequence>MKFIRIVVLNYNSSQYTLDVIKNLETQSYTNYEIVVVDNASNESERQFLKDNLPKNILCIYADINSGYSSGNNIGMRIKTAVEPDYFFVLNNDVIIEDDDLLEKLVASFNWVSPKKVIAISPLVNTVSTQLPLEKQIQVRRVLPTFQLFFVCCTIFKLFTKNWFAKYVYKKEMPYIDNYLACDSINGAAFIVEADFMKKNNYLDEGTFLFFEEVILGRQILDAGGTCLLNGKTSLKHLQGMSTKSTAQQLNVRMEKFKRESELYYFQKYCGLNSFYSMLYIFFKKIEVLLKQIIY</sequence>
<dbReference type="InterPro" id="IPR001173">
    <property type="entry name" value="Glyco_trans_2-like"/>
</dbReference>
<dbReference type="SUPFAM" id="SSF53448">
    <property type="entry name" value="Nucleotide-diphospho-sugar transferases"/>
    <property type="match status" value="1"/>
</dbReference>
<dbReference type="RefSeq" id="WP_103806529.1">
    <property type="nucleotide sequence ID" value="NZ_PQVG01000007.1"/>
</dbReference>
<evidence type="ECO:0000256" key="2">
    <source>
        <dbReference type="ARBA" id="ARBA00022676"/>
    </source>
</evidence>
<dbReference type="Pfam" id="PF00535">
    <property type="entry name" value="Glycos_transf_2"/>
    <property type="match status" value="1"/>
</dbReference>
<comment type="caution">
    <text evidence="5">The sequence shown here is derived from an EMBL/GenBank/DDBJ whole genome shotgun (WGS) entry which is preliminary data.</text>
</comment>
<proteinExistence type="inferred from homology"/>
<feature type="domain" description="Glycosyltransferase 2-like" evidence="4">
    <location>
        <begin position="6"/>
        <end position="165"/>
    </location>
</feature>
<organism evidence="5 6">
    <name type="scientific">Flavobacterium alvei</name>
    <dbReference type="NCBI Taxonomy" id="2080416"/>
    <lineage>
        <taxon>Bacteria</taxon>
        <taxon>Pseudomonadati</taxon>
        <taxon>Bacteroidota</taxon>
        <taxon>Flavobacteriia</taxon>
        <taxon>Flavobacteriales</taxon>
        <taxon>Flavobacteriaceae</taxon>
        <taxon>Flavobacterium</taxon>
    </lineage>
</organism>
<dbReference type="OrthoDB" id="9771846at2"/>
<evidence type="ECO:0000256" key="3">
    <source>
        <dbReference type="ARBA" id="ARBA00022679"/>
    </source>
</evidence>
<protein>
    <recommendedName>
        <fullName evidence="4">Glycosyltransferase 2-like domain-containing protein</fullName>
    </recommendedName>
</protein>
<keyword evidence="2" id="KW-0328">Glycosyltransferase</keyword>
<comment type="similarity">
    <text evidence="1">Belongs to the glycosyltransferase 2 family.</text>
</comment>
<name>A0A2S5A6C9_9FLAO</name>
<evidence type="ECO:0000256" key="1">
    <source>
        <dbReference type="ARBA" id="ARBA00006739"/>
    </source>
</evidence>
<dbReference type="Proteomes" id="UP000237310">
    <property type="component" value="Unassembled WGS sequence"/>
</dbReference>
<keyword evidence="3" id="KW-0808">Transferase</keyword>
<dbReference type="Gene3D" id="3.90.550.10">
    <property type="entry name" value="Spore Coat Polysaccharide Biosynthesis Protein SpsA, Chain A"/>
    <property type="match status" value="1"/>
</dbReference>
<dbReference type="AlphaFoldDB" id="A0A2S5A6C9"/>
<gene>
    <name evidence="5" type="ORF">C3L50_12530</name>
</gene>
<keyword evidence="6" id="KW-1185">Reference proteome</keyword>
<dbReference type="PANTHER" id="PTHR43179">
    <property type="entry name" value="RHAMNOSYLTRANSFERASE WBBL"/>
    <property type="match status" value="1"/>
</dbReference>
<evidence type="ECO:0000313" key="6">
    <source>
        <dbReference type="Proteomes" id="UP000237310"/>
    </source>
</evidence>
<dbReference type="EMBL" id="PQVG01000007">
    <property type="protein sequence ID" value="POY38095.1"/>
    <property type="molecule type" value="Genomic_DNA"/>
</dbReference>
<accession>A0A2S5A6C9</accession>